<protein>
    <recommendedName>
        <fullName evidence="3">DDE Tnp4 domain-containing protein</fullName>
    </recommendedName>
</protein>
<dbReference type="AlphaFoldDB" id="A0A225WEH0"/>
<accession>A0A225WEH0</accession>
<dbReference type="Proteomes" id="UP000198211">
    <property type="component" value="Unassembled WGS sequence"/>
</dbReference>
<dbReference type="STRING" id="4795.A0A225WEH0"/>
<sequence length="274" mass="31918">MPMLLRVLEILEAPGQIIHVEEITHPRYRSIKTTKMSYYCVQCDRQLYITENASYLNILAMSDDKVKYQFRFTIGIKKLLVYYLKIPVTIWTTEEVRSIAIAALVVSLCRLTYPKRWIDMLSMFSRAPSTLYHIFYYIVELLDNNLASFLFLDTTRITKNMSRHDPGSIEEVWEFIDGTIRPICRLCLGQQAVYNGHKRARALKFQTVVTLDGIISHNFGPVDSRRHELTKGTPAFHNKLIYEDPAYRWTNVFCGPYKGCRMNIPQKELNEATS</sequence>
<evidence type="ECO:0008006" key="3">
    <source>
        <dbReference type="Google" id="ProtNLM"/>
    </source>
</evidence>
<evidence type="ECO:0000313" key="1">
    <source>
        <dbReference type="EMBL" id="OWZ15427.1"/>
    </source>
</evidence>
<organism evidence="1 2">
    <name type="scientific">Phytophthora megakarya</name>
    <dbReference type="NCBI Taxonomy" id="4795"/>
    <lineage>
        <taxon>Eukaryota</taxon>
        <taxon>Sar</taxon>
        <taxon>Stramenopiles</taxon>
        <taxon>Oomycota</taxon>
        <taxon>Peronosporomycetes</taxon>
        <taxon>Peronosporales</taxon>
        <taxon>Peronosporaceae</taxon>
        <taxon>Phytophthora</taxon>
    </lineage>
</organism>
<dbReference type="EMBL" id="NBNE01001125">
    <property type="protein sequence ID" value="OWZ15427.1"/>
    <property type="molecule type" value="Genomic_DNA"/>
</dbReference>
<comment type="caution">
    <text evidence="1">The sequence shown here is derived from an EMBL/GenBank/DDBJ whole genome shotgun (WGS) entry which is preliminary data.</text>
</comment>
<evidence type="ECO:0000313" key="2">
    <source>
        <dbReference type="Proteomes" id="UP000198211"/>
    </source>
</evidence>
<name>A0A225WEH0_9STRA</name>
<gene>
    <name evidence="1" type="ORF">PHMEG_00010930</name>
</gene>
<keyword evidence="2" id="KW-1185">Reference proteome</keyword>
<proteinExistence type="predicted"/>
<reference evidence="2" key="1">
    <citation type="submission" date="2017-03" db="EMBL/GenBank/DDBJ databases">
        <title>Phytopthora megakarya and P. palmivora, two closely related causual agents of cacao black pod achieved similar genome size and gene model numbers by different mechanisms.</title>
        <authorList>
            <person name="Ali S."/>
            <person name="Shao J."/>
            <person name="Larry D.J."/>
            <person name="Kronmiller B."/>
            <person name="Shen D."/>
            <person name="Strem M.D."/>
            <person name="Melnick R.L."/>
            <person name="Guiltinan M.J."/>
            <person name="Tyler B.M."/>
            <person name="Meinhardt L.W."/>
            <person name="Bailey B.A."/>
        </authorList>
    </citation>
    <scope>NUCLEOTIDE SEQUENCE [LARGE SCALE GENOMIC DNA]</scope>
    <source>
        <strain evidence="2">zdho120</strain>
    </source>
</reference>